<dbReference type="Gene3D" id="3.40.50.300">
    <property type="entry name" value="P-loop containing nucleotide triphosphate hydrolases"/>
    <property type="match status" value="1"/>
</dbReference>
<dbReference type="Proteomes" id="UP000326912">
    <property type="component" value="Unassembled WGS sequence"/>
</dbReference>
<dbReference type="RefSeq" id="WP_151754270.1">
    <property type="nucleotide sequence ID" value="NZ_BKZW01000001.1"/>
</dbReference>
<dbReference type="EMBL" id="BKZW01000001">
    <property type="protein sequence ID" value="GER86082.1"/>
    <property type="molecule type" value="Genomic_DNA"/>
</dbReference>
<reference evidence="1 2" key="1">
    <citation type="submission" date="2019-10" db="EMBL/GenBank/DDBJ databases">
        <title>Dictyobacter vulcani sp. nov., within the class Ktedonobacteria, isolated from soil of volcanic Mt. Zao.</title>
        <authorList>
            <person name="Zheng Y."/>
            <person name="Wang C.M."/>
            <person name="Sakai Y."/>
            <person name="Abe K."/>
            <person name="Yokota A."/>
            <person name="Yabe S."/>
        </authorList>
    </citation>
    <scope>NUCLEOTIDE SEQUENCE [LARGE SCALE GENOMIC DNA]</scope>
    <source>
        <strain evidence="1 2">W12</strain>
    </source>
</reference>
<gene>
    <name evidence="1" type="ORF">KDW_02440</name>
</gene>
<accession>A0A5J4KH10</accession>
<sequence>MTLSVENPFANFGTIVSGVQFIGRKERLRDIEQRVISPIDGGNLAIIGNPRIGKSSLAYHAIMDRKNELLHKSILPIWINLATHETPIEFFRALARSSRDILDDLDKLKSPLREAATDALQPHITWQETTQYTQRFFELIRREGMRILFVLDEFDHARNLFRGHVTSFQGLRELSYRPEWRVTFITISRRSIRDIETQTQAISTLDGIFDKLYLSTFNSEDLQEYVQRLTNTGIVIDTQIVERISFYAGGHPYLLAMLGYDMIENFRKQQTIDIEMAAHQRNEALISFYDQLIAPLHEGFHLDKLLQVLFGPNVGIKQTEINEFLHYGLIKKGIDGVYLAFSQHFQSYLSLIDREVELWSIWREAEKALRLVIAQTLQQKYGDSWFDQLDKLYPRFALDENNKNLFQRCRENQQKDIQNWGDRASTNLLDYTYSKELFDIISKEWSNASFKTIFGKDANYWQQRGQLLGKVRNPLAHNRDEAISDHERHIAEGYCKEILETLRRYRETTA</sequence>
<dbReference type="InterPro" id="IPR027417">
    <property type="entry name" value="P-loop_NTPase"/>
</dbReference>
<keyword evidence="2" id="KW-1185">Reference proteome</keyword>
<name>A0A5J4KH10_9CHLR</name>
<organism evidence="1 2">
    <name type="scientific">Dictyobacter vulcani</name>
    <dbReference type="NCBI Taxonomy" id="2607529"/>
    <lineage>
        <taxon>Bacteria</taxon>
        <taxon>Bacillati</taxon>
        <taxon>Chloroflexota</taxon>
        <taxon>Ktedonobacteria</taxon>
        <taxon>Ktedonobacterales</taxon>
        <taxon>Dictyobacteraceae</taxon>
        <taxon>Dictyobacter</taxon>
    </lineage>
</organism>
<comment type="caution">
    <text evidence="1">The sequence shown here is derived from an EMBL/GenBank/DDBJ whole genome shotgun (WGS) entry which is preliminary data.</text>
</comment>
<dbReference type="PANTHER" id="PTHR34301">
    <property type="entry name" value="DNA-BINDING PROTEIN-RELATED"/>
    <property type="match status" value="1"/>
</dbReference>
<dbReference type="SUPFAM" id="SSF52540">
    <property type="entry name" value="P-loop containing nucleoside triphosphate hydrolases"/>
    <property type="match status" value="1"/>
</dbReference>
<proteinExistence type="predicted"/>
<dbReference type="AlphaFoldDB" id="A0A5J4KH10"/>
<evidence type="ECO:0000313" key="2">
    <source>
        <dbReference type="Proteomes" id="UP000326912"/>
    </source>
</evidence>
<protein>
    <submittedName>
        <fullName evidence="1">Uncharacterized protein</fullName>
    </submittedName>
</protein>
<evidence type="ECO:0000313" key="1">
    <source>
        <dbReference type="EMBL" id="GER86082.1"/>
    </source>
</evidence>
<dbReference type="PANTHER" id="PTHR34301:SF8">
    <property type="entry name" value="ATPASE DOMAIN-CONTAINING PROTEIN"/>
    <property type="match status" value="1"/>
</dbReference>